<reference evidence="1 2" key="1">
    <citation type="submission" date="2023-08" db="EMBL/GenBank/DDBJ databases">
        <authorList>
            <person name="Palmer J.M."/>
        </authorList>
    </citation>
    <scope>NUCLEOTIDE SEQUENCE [LARGE SCALE GENOMIC DNA]</scope>
    <source>
        <strain evidence="1 2">TWF481</strain>
    </source>
</reference>
<gene>
    <name evidence="1" type="ORF">TWF481_008260</name>
</gene>
<dbReference type="EMBL" id="JAVHJL010000005">
    <property type="protein sequence ID" value="KAK6503231.1"/>
    <property type="molecule type" value="Genomic_DNA"/>
</dbReference>
<accession>A0AAV9W6K2</accession>
<dbReference type="Proteomes" id="UP001370758">
    <property type="component" value="Unassembled WGS sequence"/>
</dbReference>
<organism evidence="1 2">
    <name type="scientific">Arthrobotrys musiformis</name>
    <dbReference type="NCBI Taxonomy" id="47236"/>
    <lineage>
        <taxon>Eukaryota</taxon>
        <taxon>Fungi</taxon>
        <taxon>Dikarya</taxon>
        <taxon>Ascomycota</taxon>
        <taxon>Pezizomycotina</taxon>
        <taxon>Orbiliomycetes</taxon>
        <taxon>Orbiliales</taxon>
        <taxon>Orbiliaceae</taxon>
        <taxon>Arthrobotrys</taxon>
    </lineage>
</organism>
<sequence length="57" mass="6458">MDQKMEFVIIKLIELNKTVASNNVHLRFLTTWLSGITGAGTTLFFWNADAKIESQKS</sequence>
<dbReference type="AlphaFoldDB" id="A0AAV9W6K2"/>
<protein>
    <submittedName>
        <fullName evidence="1">Uncharacterized protein</fullName>
    </submittedName>
</protein>
<name>A0AAV9W6K2_9PEZI</name>
<comment type="caution">
    <text evidence="1">The sequence shown here is derived from an EMBL/GenBank/DDBJ whole genome shotgun (WGS) entry which is preliminary data.</text>
</comment>
<proteinExistence type="predicted"/>
<evidence type="ECO:0000313" key="2">
    <source>
        <dbReference type="Proteomes" id="UP001370758"/>
    </source>
</evidence>
<keyword evidence="2" id="KW-1185">Reference proteome</keyword>
<evidence type="ECO:0000313" key="1">
    <source>
        <dbReference type="EMBL" id="KAK6503231.1"/>
    </source>
</evidence>